<evidence type="ECO:0000256" key="1">
    <source>
        <dbReference type="ARBA" id="ARBA00001933"/>
    </source>
</evidence>
<dbReference type="AlphaFoldDB" id="A0A4R2JI32"/>
<dbReference type="InterPro" id="IPR015421">
    <property type="entry name" value="PyrdxlP-dep_Trfase_major"/>
</dbReference>
<dbReference type="Gene3D" id="3.90.1150.10">
    <property type="entry name" value="Aspartate Aminotransferase, domain 1"/>
    <property type="match status" value="1"/>
</dbReference>
<dbReference type="InterPro" id="IPR015424">
    <property type="entry name" value="PyrdxlP-dep_Trfase"/>
</dbReference>
<keyword evidence="14" id="KW-1185">Reference proteome</keyword>
<organism evidence="13 14">
    <name type="scientific">Actinocrispum wychmicini</name>
    <dbReference type="NCBI Taxonomy" id="1213861"/>
    <lineage>
        <taxon>Bacteria</taxon>
        <taxon>Bacillati</taxon>
        <taxon>Actinomycetota</taxon>
        <taxon>Actinomycetes</taxon>
        <taxon>Pseudonocardiales</taxon>
        <taxon>Pseudonocardiaceae</taxon>
        <taxon>Actinocrispum</taxon>
    </lineage>
</organism>
<dbReference type="Gene3D" id="3.40.640.10">
    <property type="entry name" value="Type I PLP-dependent aspartate aminotransferase-like (Major domain)"/>
    <property type="match status" value="1"/>
</dbReference>
<evidence type="ECO:0000256" key="2">
    <source>
        <dbReference type="ARBA" id="ARBA00002189"/>
    </source>
</evidence>
<evidence type="ECO:0000256" key="12">
    <source>
        <dbReference type="RuleBase" id="RU365034"/>
    </source>
</evidence>
<dbReference type="SUPFAM" id="SSF53383">
    <property type="entry name" value="PLP-dependent transferases"/>
    <property type="match status" value="1"/>
</dbReference>
<evidence type="ECO:0000256" key="5">
    <source>
        <dbReference type="ARBA" id="ARBA00013155"/>
    </source>
</evidence>
<dbReference type="Pfam" id="PF00202">
    <property type="entry name" value="Aminotran_3"/>
    <property type="match status" value="1"/>
</dbReference>
<dbReference type="NCBIfam" id="NF006733">
    <property type="entry name" value="PRK09264.1"/>
    <property type="match status" value="1"/>
</dbReference>
<comment type="caution">
    <text evidence="13">The sequence shown here is derived from an EMBL/GenBank/DDBJ whole genome shotgun (WGS) entry which is preliminary data.</text>
</comment>
<dbReference type="CDD" id="cd00610">
    <property type="entry name" value="OAT_like"/>
    <property type="match status" value="1"/>
</dbReference>
<name>A0A4R2JI32_9PSEU</name>
<evidence type="ECO:0000256" key="9">
    <source>
        <dbReference type="ARBA" id="ARBA00022898"/>
    </source>
</evidence>
<comment type="function">
    <text evidence="2 12">Catalyzes reversively the conversion of L-aspartate beta-semialdehyde (ASA) to L-2,4-diaminobutyrate (DABA) by transamination with L-glutamate.</text>
</comment>
<dbReference type="GO" id="GO:0030170">
    <property type="term" value="F:pyridoxal phosphate binding"/>
    <property type="evidence" value="ECO:0007669"/>
    <property type="project" value="InterPro"/>
</dbReference>
<comment type="pathway">
    <text evidence="3 12">Amine and polyamine biosynthesis; ectoine biosynthesis; L-ectoine from L-aspartate 4-semialdehyde: step 1/3.</text>
</comment>
<protein>
    <recommendedName>
        <fullName evidence="6 12">Diaminobutyrate--2-oxoglutarate transaminase</fullName>
        <ecNumber evidence="5 12">2.6.1.76</ecNumber>
    </recommendedName>
    <alternativeName>
        <fullName evidence="12">DABA aminotransferase</fullName>
    </alternativeName>
</protein>
<comment type="cofactor">
    <cofactor evidence="1 12">
        <name>pyridoxal 5'-phosphate</name>
        <dbReference type="ChEBI" id="CHEBI:597326"/>
    </cofactor>
</comment>
<dbReference type="NCBIfam" id="TIGR00709">
    <property type="entry name" value="dat"/>
    <property type="match status" value="1"/>
</dbReference>
<gene>
    <name evidence="13" type="ORF">EV192_104396</name>
</gene>
<proteinExistence type="inferred from homology"/>
<dbReference type="Proteomes" id="UP000295680">
    <property type="component" value="Unassembled WGS sequence"/>
</dbReference>
<dbReference type="GO" id="GO:0045303">
    <property type="term" value="F:diaminobutyrate-2-oxoglutarate transaminase activity"/>
    <property type="evidence" value="ECO:0007669"/>
    <property type="project" value="UniProtKB-EC"/>
</dbReference>
<accession>A0A4R2JI32</accession>
<dbReference type="InterPro" id="IPR005814">
    <property type="entry name" value="Aminotrans_3"/>
</dbReference>
<comment type="catalytic activity">
    <reaction evidence="10 12">
        <text>L-2,4-diaminobutanoate + 2-oxoglutarate = L-aspartate 4-semialdehyde + L-glutamate</text>
        <dbReference type="Rhea" id="RHEA:11160"/>
        <dbReference type="ChEBI" id="CHEBI:16810"/>
        <dbReference type="ChEBI" id="CHEBI:29985"/>
        <dbReference type="ChEBI" id="CHEBI:58761"/>
        <dbReference type="ChEBI" id="CHEBI:537519"/>
        <dbReference type="EC" id="2.6.1.76"/>
    </reaction>
</comment>
<dbReference type="EC" id="2.6.1.76" evidence="5 12"/>
<evidence type="ECO:0000313" key="13">
    <source>
        <dbReference type="EMBL" id="TCO59553.1"/>
    </source>
</evidence>
<keyword evidence="8 12" id="KW-0808">Transferase</keyword>
<dbReference type="PANTHER" id="PTHR43552:SF2">
    <property type="entry name" value="DIAMINOBUTYRATE--2-OXOGLUTARATE TRANSAMINASE"/>
    <property type="match status" value="1"/>
</dbReference>
<dbReference type="UniPathway" id="UPA00067">
    <property type="reaction ID" value="UER00121"/>
</dbReference>
<dbReference type="PANTHER" id="PTHR43552">
    <property type="entry name" value="DIAMINOBUTYRATE--2-OXOGLUTARATE AMINOTRANSFERASE"/>
    <property type="match status" value="1"/>
</dbReference>
<sequence>MARSDVSFTRPVTVVADGSELESEVRSYSRAWPTTFATAGGDRLRSADGKSYLDFFTGAGALNYGHDNPALREPLVEYLTGGGLVHSLDMMTEAKAAFLRVLRDIVLAPRGLDYRVQFTGPTGANSVEAALKLARKVTGRHTAVAFTRSFHGMSLGALAVTANSDKRAGAGVPLDHVLRLPYEGFGRHGVSGLDLLEDLLADPGSGVDMPAGVIVETVQGEGGVNTASAAWMRRLASLCARFEVVLIVDDIQAGCGRTGPFFSFEYAGITPDIVCLSKSLSGFGLPMAITLFRRELDVWSPGEHNGTFRGSNPAFVTATAALREYWSDERLRHSTEQKGAVVTDNLTTLCHRHVAAGAVHRGRGLFHGVEFAEPGLAANVCRAAFDRGLLVETSGPRDEVVKLLPSLLISQENLAEGLHILDAAVAAATAA</sequence>
<dbReference type="InterPro" id="IPR004637">
    <property type="entry name" value="Dat"/>
</dbReference>
<evidence type="ECO:0000256" key="4">
    <source>
        <dbReference type="ARBA" id="ARBA00008954"/>
    </source>
</evidence>
<evidence type="ECO:0000256" key="7">
    <source>
        <dbReference type="ARBA" id="ARBA00022576"/>
    </source>
</evidence>
<reference evidence="13 14" key="1">
    <citation type="submission" date="2019-03" db="EMBL/GenBank/DDBJ databases">
        <title>Genomic Encyclopedia of Type Strains, Phase IV (KMG-IV): sequencing the most valuable type-strain genomes for metagenomic binning, comparative biology and taxonomic classification.</title>
        <authorList>
            <person name="Goeker M."/>
        </authorList>
    </citation>
    <scope>NUCLEOTIDE SEQUENCE [LARGE SCALE GENOMIC DNA]</scope>
    <source>
        <strain evidence="13 14">DSM 45934</strain>
    </source>
</reference>
<dbReference type="EMBL" id="SLWS01000004">
    <property type="protein sequence ID" value="TCO59553.1"/>
    <property type="molecule type" value="Genomic_DNA"/>
</dbReference>
<dbReference type="PROSITE" id="PS00600">
    <property type="entry name" value="AA_TRANSFER_CLASS_3"/>
    <property type="match status" value="1"/>
</dbReference>
<evidence type="ECO:0000256" key="8">
    <source>
        <dbReference type="ARBA" id="ARBA00022679"/>
    </source>
</evidence>
<dbReference type="PIRSF" id="PIRSF000521">
    <property type="entry name" value="Transaminase_4ab_Lys_Orn"/>
    <property type="match status" value="1"/>
</dbReference>
<dbReference type="InterPro" id="IPR049704">
    <property type="entry name" value="Aminotrans_3_PPA_site"/>
</dbReference>
<dbReference type="NCBIfam" id="TIGR02407">
    <property type="entry name" value="ectoine_ectB"/>
    <property type="match status" value="1"/>
</dbReference>
<keyword evidence="7 12" id="KW-0032">Aminotransferase</keyword>
<dbReference type="GO" id="GO:0019491">
    <property type="term" value="P:ectoine biosynthetic process"/>
    <property type="evidence" value="ECO:0007669"/>
    <property type="project" value="UniProtKB-UniPathway"/>
</dbReference>
<evidence type="ECO:0000256" key="6">
    <source>
        <dbReference type="ARBA" id="ARBA00014798"/>
    </source>
</evidence>
<keyword evidence="9 11" id="KW-0663">Pyridoxal phosphate</keyword>
<dbReference type="InterPro" id="IPR015422">
    <property type="entry name" value="PyrdxlP-dep_Trfase_small"/>
</dbReference>
<dbReference type="InterPro" id="IPR012773">
    <property type="entry name" value="Ectoine_EctB"/>
</dbReference>
<dbReference type="GO" id="GO:0047307">
    <property type="term" value="F:diaminobutyrate-pyruvate transaminase activity"/>
    <property type="evidence" value="ECO:0007669"/>
    <property type="project" value="InterPro"/>
</dbReference>
<evidence type="ECO:0000313" key="14">
    <source>
        <dbReference type="Proteomes" id="UP000295680"/>
    </source>
</evidence>
<comment type="similarity">
    <text evidence="4 11">Belongs to the class-III pyridoxal-phosphate-dependent aminotransferase family.</text>
</comment>
<evidence type="ECO:0000256" key="10">
    <source>
        <dbReference type="ARBA" id="ARBA00049111"/>
    </source>
</evidence>
<evidence type="ECO:0000256" key="11">
    <source>
        <dbReference type="RuleBase" id="RU003560"/>
    </source>
</evidence>
<dbReference type="RefSeq" id="WP_165960503.1">
    <property type="nucleotide sequence ID" value="NZ_SLWS01000004.1"/>
</dbReference>
<evidence type="ECO:0000256" key="3">
    <source>
        <dbReference type="ARBA" id="ARBA00004946"/>
    </source>
</evidence>